<dbReference type="STRING" id="300112.A0A4S2KLW2"/>
<dbReference type="SMART" id="SM00355">
    <property type="entry name" value="ZnF_C2H2"/>
    <property type="match status" value="2"/>
</dbReference>
<dbReference type="Proteomes" id="UP000310200">
    <property type="component" value="Unassembled WGS sequence"/>
</dbReference>
<reference evidence="3 4" key="1">
    <citation type="journal article" date="2019" name="Philos. Trans. R. Soc. Lond., B, Biol. Sci.">
        <title>Ant behaviour and brain gene expression of defending hosts depend on the ecological success of the intruding social parasite.</title>
        <authorList>
            <person name="Kaur R."/>
            <person name="Stoldt M."/>
            <person name="Jongepier E."/>
            <person name="Feldmeyer B."/>
            <person name="Menzel F."/>
            <person name="Bornberg-Bauer E."/>
            <person name="Foitzik S."/>
        </authorList>
    </citation>
    <scope>NUCLEOTIDE SEQUENCE [LARGE SCALE GENOMIC DNA]</scope>
    <source>
        <tissue evidence="3">Whole body</tissue>
    </source>
</reference>
<dbReference type="EMBL" id="QBLH01001901">
    <property type="protein sequence ID" value="TGZ50685.1"/>
    <property type="molecule type" value="Genomic_DNA"/>
</dbReference>
<dbReference type="GO" id="GO:0008270">
    <property type="term" value="F:zinc ion binding"/>
    <property type="evidence" value="ECO:0007669"/>
    <property type="project" value="UniProtKB-KW"/>
</dbReference>
<feature type="domain" description="C2H2-type" evidence="2">
    <location>
        <begin position="89"/>
        <end position="115"/>
    </location>
</feature>
<dbReference type="SUPFAM" id="SSF57667">
    <property type="entry name" value="beta-beta-alpha zinc fingers"/>
    <property type="match status" value="1"/>
</dbReference>
<keyword evidence="1" id="KW-0862">Zinc</keyword>
<dbReference type="Gene3D" id="3.30.160.60">
    <property type="entry name" value="Classic Zinc Finger"/>
    <property type="match status" value="1"/>
</dbReference>
<keyword evidence="1" id="KW-0863">Zinc-finger</keyword>
<sequence>MRMTYSLETLRLCDIFNEQRKSEYNGDLMNEDNKFKLEAIYPNTSSQFVNCGQLTLPQEHICGECGKGYKWRENLYRHQRLECGKLPTLRCKICMKMFYRRYELTNHLKMKHHKA</sequence>
<organism evidence="3 4">
    <name type="scientific">Temnothorax longispinosus</name>
    <dbReference type="NCBI Taxonomy" id="300112"/>
    <lineage>
        <taxon>Eukaryota</taxon>
        <taxon>Metazoa</taxon>
        <taxon>Ecdysozoa</taxon>
        <taxon>Arthropoda</taxon>
        <taxon>Hexapoda</taxon>
        <taxon>Insecta</taxon>
        <taxon>Pterygota</taxon>
        <taxon>Neoptera</taxon>
        <taxon>Endopterygota</taxon>
        <taxon>Hymenoptera</taxon>
        <taxon>Apocrita</taxon>
        <taxon>Aculeata</taxon>
        <taxon>Formicoidea</taxon>
        <taxon>Formicidae</taxon>
        <taxon>Myrmicinae</taxon>
        <taxon>Temnothorax</taxon>
    </lineage>
</organism>
<dbReference type="InterPro" id="IPR013087">
    <property type="entry name" value="Znf_C2H2_type"/>
</dbReference>
<dbReference type="PROSITE" id="PS50157">
    <property type="entry name" value="ZINC_FINGER_C2H2_2"/>
    <property type="match status" value="2"/>
</dbReference>
<protein>
    <submittedName>
        <fullName evidence="3">Longitudinals lacking protein</fullName>
    </submittedName>
</protein>
<dbReference type="InterPro" id="IPR036236">
    <property type="entry name" value="Znf_C2H2_sf"/>
</dbReference>
<keyword evidence="1" id="KW-0479">Metal-binding</keyword>
<name>A0A4S2KLW2_9HYME</name>
<dbReference type="AlphaFoldDB" id="A0A4S2KLW2"/>
<comment type="caution">
    <text evidence="3">The sequence shown here is derived from an EMBL/GenBank/DDBJ whole genome shotgun (WGS) entry which is preliminary data.</text>
</comment>
<accession>A0A4S2KLW2</accession>
<evidence type="ECO:0000313" key="3">
    <source>
        <dbReference type="EMBL" id="TGZ50685.1"/>
    </source>
</evidence>
<gene>
    <name evidence="3" type="ORF">DBV15_09029</name>
</gene>
<evidence type="ECO:0000256" key="1">
    <source>
        <dbReference type="PROSITE-ProRule" id="PRU00042"/>
    </source>
</evidence>
<dbReference type="Pfam" id="PF00096">
    <property type="entry name" value="zf-C2H2"/>
    <property type="match status" value="2"/>
</dbReference>
<evidence type="ECO:0000259" key="2">
    <source>
        <dbReference type="PROSITE" id="PS50157"/>
    </source>
</evidence>
<proteinExistence type="predicted"/>
<keyword evidence="4" id="KW-1185">Reference proteome</keyword>
<dbReference type="PROSITE" id="PS00028">
    <property type="entry name" value="ZINC_FINGER_C2H2_1"/>
    <property type="match status" value="1"/>
</dbReference>
<evidence type="ECO:0000313" key="4">
    <source>
        <dbReference type="Proteomes" id="UP000310200"/>
    </source>
</evidence>
<feature type="domain" description="C2H2-type" evidence="2">
    <location>
        <begin position="60"/>
        <end position="87"/>
    </location>
</feature>